<comment type="subcellular location">
    <subcellularLocation>
        <location evidence="1">Cytoplasm</location>
    </subcellularLocation>
</comment>
<dbReference type="PROSITE" id="PS00041">
    <property type="entry name" value="HTH_ARAC_FAMILY_1"/>
    <property type="match status" value="1"/>
</dbReference>
<dbReference type="AlphaFoldDB" id="G8LM33"/>
<proteinExistence type="predicted"/>
<dbReference type="GO" id="GO:0043565">
    <property type="term" value="F:sequence-specific DNA binding"/>
    <property type="evidence" value="ECO:0007669"/>
    <property type="project" value="InterPro"/>
</dbReference>
<evidence type="ECO:0000256" key="8">
    <source>
        <dbReference type="ARBA" id="ARBA00023159"/>
    </source>
</evidence>
<keyword evidence="6" id="KW-0805">Transcription regulation</keyword>
<evidence type="ECO:0000259" key="12">
    <source>
        <dbReference type="PROSITE" id="PS01124"/>
    </source>
</evidence>
<gene>
    <name evidence="13" type="primary">araC</name>
    <name evidence="13" type="ORF">EcWSU1_00677</name>
</gene>
<dbReference type="GO" id="GO:0005737">
    <property type="term" value="C:cytoplasm"/>
    <property type="evidence" value="ECO:0007669"/>
    <property type="project" value="UniProtKB-SubCell"/>
</dbReference>
<dbReference type="GO" id="GO:0003700">
    <property type="term" value="F:DNA-binding transcription factor activity"/>
    <property type="evidence" value="ECO:0007669"/>
    <property type="project" value="InterPro"/>
</dbReference>
<sequence length="338" mass="38780">MLLLICPRGRINQGERLKHGGRKRGVMLFGSFRGPFLYCFYRYGQLVSFRTLGRTESMAETQNDPLLPGYSFNAHLVAGLTPIEAEGYLDFYVDRPLGMKGYILNLTVRGEGIIKNNDQQFVCRPGDMLLFPPGEIHHYGRHPEAKEWYHQWVYFRPRAYWQEWLSWPAIFAHTGFYRPDEVHLAQFRELFAQIIEAGQAGGRYAELLAINLLEQVLLRRMEAINASLNPPLDNRVRDACQYISDHLADSQFDIASVAQHVCLSPSRLSHLFRQQLGVSVLSWREDQRISQAKLLLSTTRMPIATVGRNVGFEDQLYFSRVFKKCTGASPSEFRAGCE</sequence>
<keyword evidence="8" id="KW-0010">Activator</keyword>
<keyword evidence="4" id="KW-0678">Repressor</keyword>
<evidence type="ECO:0000256" key="10">
    <source>
        <dbReference type="ARBA" id="ARBA00023277"/>
    </source>
</evidence>
<dbReference type="KEGG" id="eec:EcWSU1_00677"/>
<dbReference type="SUPFAM" id="SSF51215">
    <property type="entry name" value="Regulatory protein AraC"/>
    <property type="match status" value="1"/>
</dbReference>
<evidence type="ECO:0000256" key="7">
    <source>
        <dbReference type="ARBA" id="ARBA00023125"/>
    </source>
</evidence>
<protein>
    <recommendedName>
        <fullName evidence="11">Arabinose operon regulatory protein</fullName>
    </recommendedName>
</protein>
<dbReference type="eggNOG" id="COG4977">
    <property type="taxonomic scope" value="Bacteria"/>
</dbReference>
<dbReference type="Pfam" id="PF12833">
    <property type="entry name" value="HTH_18"/>
    <property type="match status" value="1"/>
</dbReference>
<evidence type="ECO:0000256" key="5">
    <source>
        <dbReference type="ARBA" id="ARBA00022935"/>
    </source>
</evidence>
<dbReference type="NCBIfam" id="NF007860">
    <property type="entry name" value="PRK10572.1"/>
    <property type="match status" value="1"/>
</dbReference>
<comment type="subunit">
    <text evidence="2">Homodimer.</text>
</comment>
<dbReference type="SUPFAM" id="SSF46689">
    <property type="entry name" value="Homeodomain-like"/>
    <property type="match status" value="2"/>
</dbReference>
<reference evidence="13 14" key="1">
    <citation type="journal article" date="2011" name="Stand. Genomic Sci.">
        <title>Complete genome of the onion pathogen Enterobacter cloacae EcWSU1.</title>
        <authorList>
            <person name="Humann J.L."/>
            <person name="Wildung M."/>
            <person name="Cheng C.H."/>
            <person name="Lee T."/>
            <person name="Stewart J.E."/>
            <person name="Drew J.C."/>
            <person name="Triplett E.W."/>
            <person name="Main D."/>
            <person name="Schroeder B.K."/>
        </authorList>
    </citation>
    <scope>NUCLEOTIDE SEQUENCE [LARGE SCALE GENOMIC DNA]</scope>
    <source>
        <strain evidence="13 14">EcWSU1</strain>
    </source>
</reference>
<evidence type="ECO:0000256" key="3">
    <source>
        <dbReference type="ARBA" id="ARBA00022490"/>
    </source>
</evidence>
<keyword evidence="3" id="KW-0963">Cytoplasm</keyword>
<accession>G8LM33</accession>
<evidence type="ECO:0000256" key="9">
    <source>
        <dbReference type="ARBA" id="ARBA00023163"/>
    </source>
</evidence>
<keyword evidence="10" id="KW-0119">Carbohydrate metabolism</keyword>
<evidence type="ECO:0000256" key="4">
    <source>
        <dbReference type="ARBA" id="ARBA00022491"/>
    </source>
</evidence>
<evidence type="ECO:0000313" key="14">
    <source>
        <dbReference type="Proteomes" id="UP000007838"/>
    </source>
</evidence>
<dbReference type="Proteomes" id="UP000007838">
    <property type="component" value="Chromosome"/>
</dbReference>
<evidence type="ECO:0000256" key="11">
    <source>
        <dbReference type="ARBA" id="ARBA00044978"/>
    </source>
</evidence>
<dbReference type="PROSITE" id="PS01124">
    <property type="entry name" value="HTH_ARAC_FAMILY_2"/>
    <property type="match status" value="1"/>
</dbReference>
<evidence type="ECO:0000256" key="1">
    <source>
        <dbReference type="ARBA" id="ARBA00004496"/>
    </source>
</evidence>
<organism evidence="13 14">
    <name type="scientific">Enterobacter ludwigii</name>
    <dbReference type="NCBI Taxonomy" id="299767"/>
    <lineage>
        <taxon>Bacteria</taxon>
        <taxon>Pseudomonadati</taxon>
        <taxon>Pseudomonadota</taxon>
        <taxon>Gammaproteobacteria</taxon>
        <taxon>Enterobacterales</taxon>
        <taxon>Enterobacteriaceae</taxon>
        <taxon>Enterobacter</taxon>
        <taxon>Enterobacter cloacae complex</taxon>
    </lineage>
</organism>
<dbReference type="Gene3D" id="1.10.10.60">
    <property type="entry name" value="Homeodomain-like"/>
    <property type="match status" value="1"/>
</dbReference>
<evidence type="ECO:0000256" key="2">
    <source>
        <dbReference type="ARBA" id="ARBA00011738"/>
    </source>
</evidence>
<keyword evidence="7" id="KW-0238">DNA-binding</keyword>
<keyword evidence="5" id="KW-0054">Arabinose catabolism</keyword>
<dbReference type="CDD" id="cd06986">
    <property type="entry name" value="cupin_MmsR-like_N"/>
    <property type="match status" value="1"/>
</dbReference>
<evidence type="ECO:0000256" key="6">
    <source>
        <dbReference type="ARBA" id="ARBA00023015"/>
    </source>
</evidence>
<dbReference type="InterPro" id="IPR003313">
    <property type="entry name" value="AraC-bd"/>
</dbReference>
<keyword evidence="9" id="KW-0804">Transcription</keyword>
<dbReference type="InterPro" id="IPR018062">
    <property type="entry name" value="HTH_AraC-typ_CS"/>
</dbReference>
<dbReference type="PANTHER" id="PTHR43280:SF25">
    <property type="entry name" value="ARABINOSE OPERON REGULATORY PROTEIN"/>
    <property type="match status" value="1"/>
</dbReference>
<dbReference type="PANTHER" id="PTHR43280">
    <property type="entry name" value="ARAC-FAMILY TRANSCRIPTIONAL REGULATOR"/>
    <property type="match status" value="1"/>
</dbReference>
<name>G8LM33_9ENTR</name>
<dbReference type="FunFam" id="1.10.10.60:FF:000163">
    <property type="entry name" value="Arabinose operon transcriptional regulator"/>
    <property type="match status" value="1"/>
</dbReference>
<evidence type="ECO:0000313" key="13">
    <source>
        <dbReference type="EMBL" id="AEW72117.1"/>
    </source>
</evidence>
<dbReference type="GO" id="GO:0019568">
    <property type="term" value="P:arabinose catabolic process"/>
    <property type="evidence" value="ECO:0007669"/>
    <property type="project" value="UniProtKB-KW"/>
</dbReference>
<dbReference type="InterPro" id="IPR018060">
    <property type="entry name" value="HTH_AraC"/>
</dbReference>
<dbReference type="InterPro" id="IPR020449">
    <property type="entry name" value="Tscrpt_reg_AraC-type_HTH"/>
</dbReference>
<dbReference type="SMART" id="SM00342">
    <property type="entry name" value="HTH_ARAC"/>
    <property type="match status" value="1"/>
</dbReference>
<dbReference type="EMBL" id="CP002886">
    <property type="protein sequence ID" value="AEW72117.1"/>
    <property type="molecule type" value="Genomic_DNA"/>
</dbReference>
<dbReference type="PRINTS" id="PR00032">
    <property type="entry name" value="HTHARAC"/>
</dbReference>
<dbReference type="InterPro" id="IPR009057">
    <property type="entry name" value="Homeodomain-like_sf"/>
</dbReference>
<dbReference type="Gene3D" id="2.60.120.280">
    <property type="entry name" value="Regulatory protein AraC"/>
    <property type="match status" value="1"/>
</dbReference>
<feature type="domain" description="HTH araC/xylS-type" evidence="12">
    <location>
        <begin position="237"/>
        <end position="336"/>
    </location>
</feature>
<dbReference type="HOGENOM" id="CLU_000445_88_6_6"/>
<dbReference type="InterPro" id="IPR037923">
    <property type="entry name" value="HTH-like"/>
</dbReference>
<dbReference type="Pfam" id="PF02311">
    <property type="entry name" value="AraC_binding"/>
    <property type="match status" value="1"/>
</dbReference>